<accession>A0A072UJS9</accession>
<keyword evidence="1" id="KW-0732">Signal</keyword>
<dbReference type="Proteomes" id="UP000002051">
    <property type="component" value="Chromosome 6"/>
</dbReference>
<dbReference type="EMBL" id="PSQE01000002">
    <property type="protein sequence ID" value="RHN74408.1"/>
    <property type="molecule type" value="Genomic_DNA"/>
</dbReference>
<name>A0A072UJS9_MEDTR</name>
<reference evidence="4" key="3">
    <citation type="submission" date="2015-04" db="UniProtKB">
        <authorList>
            <consortium name="EnsemblPlants"/>
        </authorList>
    </citation>
    <scope>IDENTIFICATION</scope>
    <source>
        <strain evidence="4">cv. Jemalong A17</strain>
    </source>
</reference>
<evidence type="ECO:0000313" key="2">
    <source>
        <dbReference type="EMBL" id="KEH26100.1"/>
    </source>
</evidence>
<reference evidence="2 5" key="1">
    <citation type="journal article" date="2011" name="Nature">
        <title>The Medicago genome provides insight into the evolution of rhizobial symbioses.</title>
        <authorList>
            <person name="Young N.D."/>
            <person name="Debelle F."/>
            <person name="Oldroyd G.E."/>
            <person name="Geurts R."/>
            <person name="Cannon S.B."/>
            <person name="Udvardi M.K."/>
            <person name="Benedito V.A."/>
            <person name="Mayer K.F."/>
            <person name="Gouzy J."/>
            <person name="Schoof H."/>
            <person name="Van de Peer Y."/>
            <person name="Proost S."/>
            <person name="Cook D.R."/>
            <person name="Meyers B.C."/>
            <person name="Spannagl M."/>
            <person name="Cheung F."/>
            <person name="De Mita S."/>
            <person name="Krishnakumar V."/>
            <person name="Gundlach H."/>
            <person name="Zhou S."/>
            <person name="Mudge J."/>
            <person name="Bharti A.K."/>
            <person name="Murray J.D."/>
            <person name="Naoumkina M.A."/>
            <person name="Rosen B."/>
            <person name="Silverstein K.A."/>
            <person name="Tang H."/>
            <person name="Rombauts S."/>
            <person name="Zhao P.X."/>
            <person name="Zhou P."/>
            <person name="Barbe V."/>
            <person name="Bardou P."/>
            <person name="Bechner M."/>
            <person name="Bellec A."/>
            <person name="Berger A."/>
            <person name="Berges H."/>
            <person name="Bidwell S."/>
            <person name="Bisseling T."/>
            <person name="Choisne N."/>
            <person name="Couloux A."/>
            <person name="Denny R."/>
            <person name="Deshpande S."/>
            <person name="Dai X."/>
            <person name="Doyle J.J."/>
            <person name="Dudez A.M."/>
            <person name="Farmer A.D."/>
            <person name="Fouteau S."/>
            <person name="Franken C."/>
            <person name="Gibelin C."/>
            <person name="Gish J."/>
            <person name="Goldstein S."/>
            <person name="Gonzalez A.J."/>
            <person name="Green P.J."/>
            <person name="Hallab A."/>
            <person name="Hartog M."/>
            <person name="Hua A."/>
            <person name="Humphray S.J."/>
            <person name="Jeong D.H."/>
            <person name="Jing Y."/>
            <person name="Jocker A."/>
            <person name="Kenton S.M."/>
            <person name="Kim D.J."/>
            <person name="Klee K."/>
            <person name="Lai H."/>
            <person name="Lang C."/>
            <person name="Lin S."/>
            <person name="Macmil S.L."/>
            <person name="Magdelenat G."/>
            <person name="Matthews L."/>
            <person name="McCorrison J."/>
            <person name="Monaghan E.L."/>
            <person name="Mun J.H."/>
            <person name="Najar F.Z."/>
            <person name="Nicholson C."/>
            <person name="Noirot C."/>
            <person name="O'Bleness M."/>
            <person name="Paule C.R."/>
            <person name="Poulain J."/>
            <person name="Prion F."/>
            <person name="Qin B."/>
            <person name="Qu C."/>
            <person name="Retzel E.F."/>
            <person name="Riddle C."/>
            <person name="Sallet E."/>
            <person name="Samain S."/>
            <person name="Samson N."/>
            <person name="Sanders I."/>
            <person name="Saurat O."/>
            <person name="Scarpelli C."/>
            <person name="Schiex T."/>
            <person name="Segurens B."/>
            <person name="Severin A.J."/>
            <person name="Sherrier D.J."/>
            <person name="Shi R."/>
            <person name="Sims S."/>
            <person name="Singer S.R."/>
            <person name="Sinharoy S."/>
            <person name="Sterck L."/>
            <person name="Viollet A."/>
            <person name="Wang B.B."/>
            <person name="Wang K."/>
            <person name="Wang M."/>
            <person name="Wang X."/>
            <person name="Warfsmann J."/>
            <person name="Weissenbach J."/>
            <person name="White D.D."/>
            <person name="White J.D."/>
            <person name="Wiley G.B."/>
            <person name="Wincker P."/>
            <person name="Xing Y."/>
            <person name="Yang L."/>
            <person name="Yao Z."/>
            <person name="Ying F."/>
            <person name="Zhai J."/>
            <person name="Zhou L."/>
            <person name="Zuber A."/>
            <person name="Denarie J."/>
            <person name="Dixon R.A."/>
            <person name="May G.D."/>
            <person name="Schwartz D.C."/>
            <person name="Rogers J."/>
            <person name="Quetier F."/>
            <person name="Town C.D."/>
            <person name="Roe B.A."/>
        </authorList>
    </citation>
    <scope>NUCLEOTIDE SEQUENCE [LARGE SCALE GENOMIC DNA]</scope>
    <source>
        <strain evidence="2">A17</strain>
        <strain evidence="4 5">cv. Jemalong A17</strain>
    </source>
</reference>
<gene>
    <name evidence="2" type="ordered locus">MTR_6g445040</name>
    <name evidence="3" type="ORF">MtrunA17_Chr2g0309981</name>
</gene>
<reference evidence="2 5" key="2">
    <citation type="journal article" date="2014" name="BMC Genomics">
        <title>An improved genome release (version Mt4.0) for the model legume Medicago truncatula.</title>
        <authorList>
            <person name="Tang H."/>
            <person name="Krishnakumar V."/>
            <person name="Bidwell S."/>
            <person name="Rosen B."/>
            <person name="Chan A."/>
            <person name="Zhou S."/>
            <person name="Gentzbittel L."/>
            <person name="Childs K.L."/>
            <person name="Yandell M."/>
            <person name="Gundlach H."/>
            <person name="Mayer K.F."/>
            <person name="Schwartz D.C."/>
            <person name="Town C.D."/>
        </authorList>
    </citation>
    <scope>GENOME REANNOTATION</scope>
    <source>
        <strain evidence="2">A17</strain>
        <strain evidence="4 5">cv. Jemalong A17</strain>
    </source>
</reference>
<dbReference type="Gramene" id="rna10467">
    <property type="protein sequence ID" value="RHN74408.1"/>
    <property type="gene ID" value="gene10467"/>
</dbReference>
<feature type="signal peptide" evidence="1">
    <location>
        <begin position="1"/>
        <end position="25"/>
    </location>
</feature>
<dbReference type="AlphaFoldDB" id="A0A072UJS9"/>
<protein>
    <submittedName>
        <fullName evidence="2">Nodule Cysteine-Rich (NCR) secreted peptide</fullName>
    </submittedName>
</protein>
<evidence type="ECO:0000313" key="3">
    <source>
        <dbReference type="EMBL" id="RHN74408.1"/>
    </source>
</evidence>
<organism evidence="2 5">
    <name type="scientific">Medicago truncatula</name>
    <name type="common">Barrel medic</name>
    <name type="synonym">Medicago tribuloides</name>
    <dbReference type="NCBI Taxonomy" id="3880"/>
    <lineage>
        <taxon>Eukaryota</taxon>
        <taxon>Viridiplantae</taxon>
        <taxon>Streptophyta</taxon>
        <taxon>Embryophyta</taxon>
        <taxon>Tracheophyta</taxon>
        <taxon>Spermatophyta</taxon>
        <taxon>Magnoliopsida</taxon>
        <taxon>eudicotyledons</taxon>
        <taxon>Gunneridae</taxon>
        <taxon>Pentapetalae</taxon>
        <taxon>rosids</taxon>
        <taxon>fabids</taxon>
        <taxon>Fabales</taxon>
        <taxon>Fabaceae</taxon>
        <taxon>Papilionoideae</taxon>
        <taxon>50 kb inversion clade</taxon>
        <taxon>NPAAA clade</taxon>
        <taxon>Hologalegina</taxon>
        <taxon>IRL clade</taxon>
        <taxon>Trifolieae</taxon>
        <taxon>Medicago</taxon>
    </lineage>
</organism>
<keyword evidence="5" id="KW-1185">Reference proteome</keyword>
<reference evidence="3" key="4">
    <citation type="journal article" date="2018" name="Nat. Plants">
        <title>Whole-genome landscape of Medicago truncatula symbiotic genes.</title>
        <authorList>
            <person name="Pecrix Y."/>
            <person name="Gamas P."/>
            <person name="Carrere S."/>
        </authorList>
    </citation>
    <scope>NUCLEOTIDE SEQUENCE</scope>
    <source>
        <tissue evidence="3">Leaves</tissue>
    </source>
</reference>
<evidence type="ECO:0000313" key="4">
    <source>
        <dbReference type="EnsemblPlants" id="KEH26100"/>
    </source>
</evidence>
<sequence length="88" mass="10112">MAIIKFIYTMFLFIFLFVIPTKVDGRITHETLRNMPLPGSKPIPILRGECISDAECKHPECDNCRGICLNSRCVCMMRLGWTYTTPQN</sequence>
<feature type="chain" id="PRO_5014499710" evidence="1">
    <location>
        <begin position="26"/>
        <end position="88"/>
    </location>
</feature>
<dbReference type="HOGENOM" id="CLU_181053_0_2_1"/>
<evidence type="ECO:0000313" key="5">
    <source>
        <dbReference type="Proteomes" id="UP000002051"/>
    </source>
</evidence>
<proteinExistence type="predicted"/>
<dbReference type="EMBL" id="CM001222">
    <property type="protein sequence ID" value="KEH26100.1"/>
    <property type="molecule type" value="Genomic_DNA"/>
</dbReference>
<dbReference type="Proteomes" id="UP000265566">
    <property type="component" value="Chromosome 2"/>
</dbReference>
<dbReference type="EnsemblPlants" id="KEH26100">
    <property type="protein sequence ID" value="KEH26100"/>
    <property type="gene ID" value="MTR_6g445040"/>
</dbReference>
<evidence type="ECO:0000256" key="1">
    <source>
        <dbReference type="SAM" id="SignalP"/>
    </source>
</evidence>